<keyword evidence="4" id="KW-1185">Reference proteome</keyword>
<gene>
    <name evidence="3" type="ORF">JK636_04860</name>
</gene>
<accession>A0ABS1T6W5</accession>
<evidence type="ECO:0000313" key="3">
    <source>
        <dbReference type="EMBL" id="MBL4935086.1"/>
    </source>
</evidence>
<dbReference type="RefSeq" id="WP_202747702.1">
    <property type="nucleotide sequence ID" value="NZ_JAESWC010000002.1"/>
</dbReference>
<dbReference type="Proteomes" id="UP000632377">
    <property type="component" value="Unassembled WGS sequence"/>
</dbReference>
<dbReference type="SMART" id="SM00530">
    <property type="entry name" value="HTH_XRE"/>
    <property type="match status" value="1"/>
</dbReference>
<keyword evidence="1" id="KW-0238">DNA-binding</keyword>
<dbReference type="EMBL" id="JAESWC010000002">
    <property type="protein sequence ID" value="MBL4935086.1"/>
    <property type="molecule type" value="Genomic_DNA"/>
</dbReference>
<dbReference type="Gene3D" id="1.10.260.40">
    <property type="entry name" value="lambda repressor-like DNA-binding domains"/>
    <property type="match status" value="1"/>
</dbReference>
<evidence type="ECO:0000313" key="4">
    <source>
        <dbReference type="Proteomes" id="UP000632377"/>
    </source>
</evidence>
<feature type="domain" description="HTH cro/C1-type" evidence="2">
    <location>
        <begin position="6"/>
        <end position="61"/>
    </location>
</feature>
<dbReference type="InterPro" id="IPR010982">
    <property type="entry name" value="Lambda_DNA-bd_dom_sf"/>
</dbReference>
<name>A0ABS1T6W5_9CLOT</name>
<comment type="caution">
    <text evidence="3">The sequence shown here is derived from an EMBL/GenBank/DDBJ whole genome shotgun (WGS) entry which is preliminary data.</text>
</comment>
<dbReference type="InterPro" id="IPR050807">
    <property type="entry name" value="TransReg_Diox_bact_type"/>
</dbReference>
<dbReference type="PANTHER" id="PTHR46797:SF1">
    <property type="entry name" value="METHYLPHOSPHONATE SYNTHASE"/>
    <property type="match status" value="1"/>
</dbReference>
<dbReference type="PANTHER" id="PTHR46797">
    <property type="entry name" value="HTH-TYPE TRANSCRIPTIONAL REGULATOR"/>
    <property type="match status" value="1"/>
</dbReference>
<dbReference type="Pfam" id="PF01381">
    <property type="entry name" value="HTH_3"/>
    <property type="match status" value="1"/>
</dbReference>
<proteinExistence type="predicted"/>
<protein>
    <submittedName>
        <fullName evidence="3">Helix-turn-helix transcriptional regulator</fullName>
    </submittedName>
</protein>
<dbReference type="SUPFAM" id="SSF47413">
    <property type="entry name" value="lambda repressor-like DNA-binding domains"/>
    <property type="match status" value="1"/>
</dbReference>
<sequence length="66" mass="7473">MVQNKIKTIRLKKRLTLTELSRKSGLSRAYISLLENGIRNNPSHEAMEKIAEGLGKSVQVVFFSKN</sequence>
<dbReference type="CDD" id="cd00093">
    <property type="entry name" value="HTH_XRE"/>
    <property type="match status" value="1"/>
</dbReference>
<dbReference type="InterPro" id="IPR001387">
    <property type="entry name" value="Cro/C1-type_HTH"/>
</dbReference>
<evidence type="ECO:0000256" key="1">
    <source>
        <dbReference type="ARBA" id="ARBA00023125"/>
    </source>
</evidence>
<dbReference type="PROSITE" id="PS50943">
    <property type="entry name" value="HTH_CROC1"/>
    <property type="match status" value="1"/>
</dbReference>
<reference evidence="3 4" key="1">
    <citation type="submission" date="2021-01" db="EMBL/GenBank/DDBJ databases">
        <title>Genome public.</title>
        <authorList>
            <person name="Liu C."/>
            <person name="Sun Q."/>
        </authorList>
    </citation>
    <scope>NUCLEOTIDE SEQUENCE [LARGE SCALE GENOMIC DNA]</scope>
    <source>
        <strain evidence="3 4">YIM B02515</strain>
    </source>
</reference>
<evidence type="ECO:0000259" key="2">
    <source>
        <dbReference type="PROSITE" id="PS50943"/>
    </source>
</evidence>
<organism evidence="3 4">
    <name type="scientific">Clostridium rhizosphaerae</name>
    <dbReference type="NCBI Taxonomy" id="2803861"/>
    <lineage>
        <taxon>Bacteria</taxon>
        <taxon>Bacillati</taxon>
        <taxon>Bacillota</taxon>
        <taxon>Clostridia</taxon>
        <taxon>Eubacteriales</taxon>
        <taxon>Clostridiaceae</taxon>
        <taxon>Clostridium</taxon>
    </lineage>
</organism>